<organism evidence="2 3">
    <name type="scientific">Trichostrongylus colubriformis</name>
    <name type="common">Black scour worm</name>
    <dbReference type="NCBI Taxonomy" id="6319"/>
    <lineage>
        <taxon>Eukaryota</taxon>
        <taxon>Metazoa</taxon>
        <taxon>Ecdysozoa</taxon>
        <taxon>Nematoda</taxon>
        <taxon>Chromadorea</taxon>
        <taxon>Rhabditida</taxon>
        <taxon>Rhabditina</taxon>
        <taxon>Rhabditomorpha</taxon>
        <taxon>Strongyloidea</taxon>
        <taxon>Trichostrongylidae</taxon>
        <taxon>Trichostrongylus</taxon>
    </lineage>
</organism>
<evidence type="ECO:0000313" key="2">
    <source>
        <dbReference type="EMBL" id="KAK5985377.1"/>
    </source>
</evidence>
<accession>A0AAN8G1H1</accession>
<protein>
    <submittedName>
        <fullName evidence="2">Short-chain dehydrogenase</fullName>
    </submittedName>
</protein>
<dbReference type="InterPro" id="IPR036291">
    <property type="entry name" value="NAD(P)-bd_dom_sf"/>
</dbReference>
<dbReference type="InterPro" id="IPR002347">
    <property type="entry name" value="SDR_fam"/>
</dbReference>
<proteinExistence type="inferred from homology"/>
<sequence>MNFATTGCKLVLWDIDEKGNAETKQLCEDLGCEAHAYEVDLSQRHEIYTAAARVTSEIGDLDIVINNAGFFRDPGGFCCKSDDFIEKTIQVNMLAHMWMAKAFLPSMIERDSGHIVAVCSMAGIVGAKDIVDYSASKFGAFGFQEALENEMYTRGKRNIHFTTICTSFVQTRMSADIPVCPTAMLSAEVVAEEIFDAILTNERILLLPRKAYILYALKGLLPRQTFQRLLHYLLVY</sequence>
<dbReference type="PANTHER" id="PTHR24322">
    <property type="entry name" value="PKSB"/>
    <property type="match status" value="1"/>
</dbReference>
<dbReference type="Pfam" id="PF00106">
    <property type="entry name" value="adh_short"/>
    <property type="match status" value="1"/>
</dbReference>
<dbReference type="GO" id="GO:0016616">
    <property type="term" value="F:oxidoreductase activity, acting on the CH-OH group of donors, NAD or NADP as acceptor"/>
    <property type="evidence" value="ECO:0007669"/>
    <property type="project" value="TreeGrafter"/>
</dbReference>
<comment type="caution">
    <text evidence="2">The sequence shown here is derived from an EMBL/GenBank/DDBJ whole genome shotgun (WGS) entry which is preliminary data.</text>
</comment>
<evidence type="ECO:0000256" key="1">
    <source>
        <dbReference type="RuleBase" id="RU000363"/>
    </source>
</evidence>
<dbReference type="PANTHER" id="PTHR24322:SF742">
    <property type="entry name" value="PROTEIN DHS-3"/>
    <property type="match status" value="1"/>
</dbReference>
<dbReference type="Gene3D" id="3.40.50.720">
    <property type="entry name" value="NAD(P)-binding Rossmann-like Domain"/>
    <property type="match status" value="1"/>
</dbReference>
<dbReference type="PRINTS" id="PR00081">
    <property type="entry name" value="GDHRDH"/>
</dbReference>
<dbReference type="CDD" id="cd05339">
    <property type="entry name" value="17beta-HSDXI-like_SDR_c"/>
    <property type="match status" value="1"/>
</dbReference>
<dbReference type="PRINTS" id="PR00080">
    <property type="entry name" value="SDRFAMILY"/>
</dbReference>
<comment type="similarity">
    <text evidence="1">Belongs to the short-chain dehydrogenases/reductases (SDR) family.</text>
</comment>
<name>A0AAN8G1H1_TRICO</name>
<dbReference type="GO" id="GO:0005811">
    <property type="term" value="C:lipid droplet"/>
    <property type="evidence" value="ECO:0007669"/>
    <property type="project" value="TreeGrafter"/>
</dbReference>
<dbReference type="AlphaFoldDB" id="A0AAN8G1H1"/>
<evidence type="ECO:0000313" key="3">
    <source>
        <dbReference type="Proteomes" id="UP001331761"/>
    </source>
</evidence>
<dbReference type="Proteomes" id="UP001331761">
    <property type="component" value="Unassembled WGS sequence"/>
</dbReference>
<keyword evidence="3" id="KW-1185">Reference proteome</keyword>
<dbReference type="EMBL" id="WIXE01001816">
    <property type="protein sequence ID" value="KAK5985377.1"/>
    <property type="molecule type" value="Genomic_DNA"/>
</dbReference>
<reference evidence="2 3" key="1">
    <citation type="submission" date="2019-10" db="EMBL/GenBank/DDBJ databases">
        <title>Assembly and Annotation for the nematode Trichostrongylus colubriformis.</title>
        <authorList>
            <person name="Martin J."/>
        </authorList>
    </citation>
    <scope>NUCLEOTIDE SEQUENCE [LARGE SCALE GENOMIC DNA]</scope>
    <source>
        <strain evidence="2">G859</strain>
        <tissue evidence="2">Whole worm</tissue>
    </source>
</reference>
<gene>
    <name evidence="2" type="ORF">GCK32_002619</name>
</gene>
<dbReference type="SUPFAM" id="SSF51735">
    <property type="entry name" value="NAD(P)-binding Rossmann-fold domains"/>
    <property type="match status" value="1"/>
</dbReference>